<sequence>MSLSAQEILQKYFGYDEFRPQQEEIINEVISGNDVLVLMPTGGGKSVCFQIPALLRDGVCIVISPLISLMKDQVDALKTNGIAAAFLNSTQSFEEQQKILESCYKKEIALLYVSPERLISDISSITSMTNPSMFVIDEAHCISAWGHDFRPEYRHIGLLRQRFSHLPFIALTATADKVTRKDIIKQLHLKDPKIFVSSFDRKNLSLDVRIGIKTKQKLEEITTFIKQNNSLCGIIYCLSRTTCEEVAYELKIKGINAGYYHAGMNARERERVQENFINDDLMVVCATIAFGMGIDKSNVRWVIHYNLPKSMESYYQEIGRAGRDGLPAATILYYNYSDLTMLNRFAAQSGQADINLEKLKRIQHYAEADICRRKILLSYFSETLEKNCGNCDVCRHPRKHFDGTLLIQKALSAMARMREKEGATMVIDVLRGSLRTDLREAGYDKLKTHGIGSDLCTSDWQRYLMQMLNLGIIEMAYDENFALKSTAYGKEILFGKKKAELIVLPPLIKPAKTSLTTHARPVNYEDELLEQLKKVRRKFSLEEKVPAYIIFSDATLHEMADKKPLTTSEMLSITGVGEYKFDRYGEEFLDLIGNYMVRKKRSYR</sequence>
<evidence type="ECO:0000256" key="15">
    <source>
        <dbReference type="ARBA" id="ARBA00034617"/>
    </source>
</evidence>
<evidence type="ECO:0000256" key="9">
    <source>
        <dbReference type="ARBA" id="ARBA00022833"/>
    </source>
</evidence>
<dbReference type="InterPro" id="IPR036390">
    <property type="entry name" value="WH_DNA-bd_sf"/>
</dbReference>
<proteinExistence type="inferred from homology"/>
<dbReference type="InterPro" id="IPR036388">
    <property type="entry name" value="WH-like_DNA-bd_sf"/>
</dbReference>
<dbReference type="InterPro" id="IPR044876">
    <property type="entry name" value="HRDC_dom_sf"/>
</dbReference>
<dbReference type="PROSITE" id="PS51192">
    <property type="entry name" value="HELICASE_ATP_BIND_1"/>
    <property type="match status" value="1"/>
</dbReference>
<dbReference type="GO" id="GO:0009378">
    <property type="term" value="F:four-way junction helicase activity"/>
    <property type="evidence" value="ECO:0007669"/>
    <property type="project" value="TreeGrafter"/>
</dbReference>
<organism evidence="20 21">
    <name type="scientific">Arcticibacter svalbardensis MN12-7</name>
    <dbReference type="NCBI Taxonomy" id="1150600"/>
    <lineage>
        <taxon>Bacteria</taxon>
        <taxon>Pseudomonadati</taxon>
        <taxon>Bacteroidota</taxon>
        <taxon>Sphingobacteriia</taxon>
        <taxon>Sphingobacteriales</taxon>
        <taxon>Sphingobacteriaceae</taxon>
        <taxon>Arcticibacter</taxon>
    </lineage>
</organism>
<dbReference type="STRING" id="1150600.ADIARSV_1958"/>
<evidence type="ECO:0000256" key="11">
    <source>
        <dbReference type="ARBA" id="ARBA00023125"/>
    </source>
</evidence>
<dbReference type="InterPro" id="IPR010997">
    <property type="entry name" value="HRDC-like_sf"/>
</dbReference>
<dbReference type="InterPro" id="IPR014001">
    <property type="entry name" value="Helicase_ATP-bd"/>
</dbReference>
<gene>
    <name evidence="20" type="ORF">ADIARSV_1958</name>
</gene>
<dbReference type="PANTHER" id="PTHR13710">
    <property type="entry name" value="DNA HELICASE RECQ FAMILY MEMBER"/>
    <property type="match status" value="1"/>
</dbReference>
<feature type="domain" description="Helicase ATP-binding" evidence="18">
    <location>
        <begin position="26"/>
        <end position="193"/>
    </location>
</feature>
<protein>
    <recommendedName>
        <fullName evidence="16">DNA helicase RecQ</fullName>
        <ecNumber evidence="16">5.6.2.4</ecNumber>
    </recommendedName>
</protein>
<dbReference type="SMART" id="SM00341">
    <property type="entry name" value="HRDC"/>
    <property type="match status" value="1"/>
</dbReference>
<evidence type="ECO:0000256" key="7">
    <source>
        <dbReference type="ARBA" id="ARBA00022801"/>
    </source>
</evidence>
<dbReference type="GO" id="GO:0006281">
    <property type="term" value="P:DNA repair"/>
    <property type="evidence" value="ECO:0007669"/>
    <property type="project" value="UniProtKB-KW"/>
</dbReference>
<dbReference type="GO" id="GO:0003677">
    <property type="term" value="F:DNA binding"/>
    <property type="evidence" value="ECO:0007669"/>
    <property type="project" value="UniProtKB-KW"/>
</dbReference>
<keyword evidence="8 20" id="KW-0347">Helicase</keyword>
<evidence type="ECO:0000256" key="4">
    <source>
        <dbReference type="ARBA" id="ARBA00022723"/>
    </source>
</evidence>
<comment type="caution">
    <text evidence="20">The sequence shown here is derived from an EMBL/GenBank/DDBJ whole genome shotgun (WGS) entry which is preliminary data.</text>
</comment>
<dbReference type="GO" id="GO:0006260">
    <property type="term" value="P:DNA replication"/>
    <property type="evidence" value="ECO:0007669"/>
    <property type="project" value="InterPro"/>
</dbReference>
<dbReference type="NCBIfam" id="TIGR00614">
    <property type="entry name" value="recQ_fam"/>
    <property type="match status" value="1"/>
</dbReference>
<evidence type="ECO:0000256" key="3">
    <source>
        <dbReference type="ARBA" id="ARBA00005446"/>
    </source>
</evidence>
<evidence type="ECO:0000256" key="2">
    <source>
        <dbReference type="ARBA" id="ARBA00001947"/>
    </source>
</evidence>
<dbReference type="SUPFAM" id="SSF47819">
    <property type="entry name" value="HRDC-like"/>
    <property type="match status" value="1"/>
</dbReference>
<dbReference type="InterPro" id="IPR006293">
    <property type="entry name" value="DNA_helicase_ATP-dep_RecQ_bac"/>
</dbReference>
<dbReference type="GO" id="GO:0043138">
    <property type="term" value="F:3'-5' DNA helicase activity"/>
    <property type="evidence" value="ECO:0007669"/>
    <property type="project" value="UniProtKB-EC"/>
</dbReference>
<dbReference type="Gene3D" id="3.40.50.300">
    <property type="entry name" value="P-loop containing nucleotide triphosphate hydrolases"/>
    <property type="match status" value="2"/>
</dbReference>
<dbReference type="GO" id="GO:0005524">
    <property type="term" value="F:ATP binding"/>
    <property type="evidence" value="ECO:0007669"/>
    <property type="project" value="UniProtKB-KW"/>
</dbReference>
<dbReference type="InterPro" id="IPR002464">
    <property type="entry name" value="DNA/RNA_helicase_DEAH_CS"/>
</dbReference>
<dbReference type="CDD" id="cd17920">
    <property type="entry name" value="DEXHc_RecQ"/>
    <property type="match status" value="1"/>
</dbReference>
<dbReference type="InterPro" id="IPR018982">
    <property type="entry name" value="RQC_domain"/>
</dbReference>
<keyword evidence="13" id="KW-0234">DNA repair</keyword>
<dbReference type="PROSITE" id="PS51194">
    <property type="entry name" value="HELICASE_CTER"/>
    <property type="match status" value="1"/>
</dbReference>
<dbReference type="Pfam" id="PF09382">
    <property type="entry name" value="RQC"/>
    <property type="match status" value="1"/>
</dbReference>
<name>R9GT36_9SPHI</name>
<evidence type="ECO:0000259" key="19">
    <source>
        <dbReference type="PROSITE" id="PS51194"/>
    </source>
</evidence>
<keyword evidence="11" id="KW-0238">DNA-binding</keyword>
<evidence type="ECO:0000256" key="10">
    <source>
        <dbReference type="ARBA" id="ARBA00022840"/>
    </source>
</evidence>
<dbReference type="InterPro" id="IPR002121">
    <property type="entry name" value="HRDC_dom"/>
</dbReference>
<dbReference type="RefSeq" id="WP_016195193.1">
    <property type="nucleotide sequence ID" value="NZ_AQPN01000076.1"/>
</dbReference>
<comment type="cofactor">
    <cofactor evidence="1">
        <name>Mg(2+)</name>
        <dbReference type="ChEBI" id="CHEBI:18420"/>
    </cofactor>
</comment>
<keyword evidence="10" id="KW-0067">ATP-binding</keyword>
<dbReference type="CDD" id="cd18794">
    <property type="entry name" value="SF2_C_RecQ"/>
    <property type="match status" value="1"/>
</dbReference>
<keyword evidence="14" id="KW-0413">Isomerase</keyword>
<keyword evidence="5" id="KW-0547">Nucleotide-binding</keyword>
<dbReference type="eggNOG" id="COG0514">
    <property type="taxonomic scope" value="Bacteria"/>
</dbReference>
<dbReference type="GO" id="GO:0016787">
    <property type="term" value="F:hydrolase activity"/>
    <property type="evidence" value="ECO:0007669"/>
    <property type="project" value="UniProtKB-KW"/>
</dbReference>
<keyword evidence="12" id="KW-0233">DNA recombination</keyword>
<dbReference type="Pfam" id="PF00270">
    <property type="entry name" value="DEAD"/>
    <property type="match status" value="1"/>
</dbReference>
<dbReference type="InterPro" id="IPR004589">
    <property type="entry name" value="DNA_helicase_ATP-dep_RecQ"/>
</dbReference>
<keyword evidence="7" id="KW-0378">Hydrolase</keyword>
<dbReference type="FunFam" id="3.40.50.300:FF:001456">
    <property type="entry name" value="ATP-dependent DNA helicase"/>
    <property type="match status" value="1"/>
</dbReference>
<dbReference type="Gene3D" id="1.10.150.80">
    <property type="entry name" value="HRDC domain"/>
    <property type="match status" value="1"/>
</dbReference>
<keyword evidence="6" id="KW-0227">DNA damage</keyword>
<dbReference type="GO" id="GO:0046872">
    <property type="term" value="F:metal ion binding"/>
    <property type="evidence" value="ECO:0007669"/>
    <property type="project" value="UniProtKB-KW"/>
</dbReference>
<dbReference type="InterPro" id="IPR032284">
    <property type="entry name" value="RecQ_Zn-bd"/>
</dbReference>
<evidence type="ECO:0000313" key="21">
    <source>
        <dbReference type="Proteomes" id="UP000014174"/>
    </source>
</evidence>
<dbReference type="SUPFAM" id="SSF52540">
    <property type="entry name" value="P-loop containing nucleoside triphosphate hydrolases"/>
    <property type="match status" value="1"/>
</dbReference>
<dbReference type="GO" id="GO:0043590">
    <property type="term" value="C:bacterial nucleoid"/>
    <property type="evidence" value="ECO:0007669"/>
    <property type="project" value="TreeGrafter"/>
</dbReference>
<evidence type="ECO:0000259" key="18">
    <source>
        <dbReference type="PROSITE" id="PS51192"/>
    </source>
</evidence>
<comment type="similarity">
    <text evidence="3">Belongs to the helicase family. RecQ subfamily.</text>
</comment>
<evidence type="ECO:0000256" key="16">
    <source>
        <dbReference type="NCBIfam" id="TIGR01389"/>
    </source>
</evidence>
<dbReference type="NCBIfam" id="TIGR01389">
    <property type="entry name" value="recQ"/>
    <property type="match status" value="1"/>
</dbReference>
<evidence type="ECO:0000256" key="12">
    <source>
        <dbReference type="ARBA" id="ARBA00023172"/>
    </source>
</evidence>
<dbReference type="SMART" id="SM00487">
    <property type="entry name" value="DEXDc"/>
    <property type="match status" value="1"/>
</dbReference>
<dbReference type="Proteomes" id="UP000014174">
    <property type="component" value="Unassembled WGS sequence"/>
</dbReference>
<dbReference type="EMBL" id="AQPN01000076">
    <property type="protein sequence ID" value="EOR94853.1"/>
    <property type="molecule type" value="Genomic_DNA"/>
</dbReference>
<dbReference type="SMART" id="SM00956">
    <property type="entry name" value="RQC"/>
    <property type="match status" value="1"/>
</dbReference>
<evidence type="ECO:0000256" key="13">
    <source>
        <dbReference type="ARBA" id="ARBA00023204"/>
    </source>
</evidence>
<dbReference type="FunFam" id="3.40.50.300:FF:000296">
    <property type="entry name" value="ATP-dependent DNA helicase RecQ"/>
    <property type="match status" value="1"/>
</dbReference>
<evidence type="ECO:0000256" key="6">
    <source>
        <dbReference type="ARBA" id="ARBA00022763"/>
    </source>
</evidence>
<dbReference type="Pfam" id="PF16124">
    <property type="entry name" value="RecQ_Zn_bind"/>
    <property type="match status" value="1"/>
</dbReference>
<dbReference type="Pfam" id="PF00570">
    <property type="entry name" value="HRDC"/>
    <property type="match status" value="1"/>
</dbReference>
<comment type="cofactor">
    <cofactor evidence="2">
        <name>Zn(2+)</name>
        <dbReference type="ChEBI" id="CHEBI:29105"/>
    </cofactor>
</comment>
<comment type="catalytic activity">
    <reaction evidence="15">
        <text>Couples ATP hydrolysis with the unwinding of duplex DNA by translocating in the 3'-5' direction.</text>
        <dbReference type="EC" id="5.6.2.4"/>
    </reaction>
</comment>
<reference evidence="20 21" key="1">
    <citation type="journal article" date="2013" name="Genome Announc.">
        <title>Draft Genome Sequence of Arcticibacter svalbardensis Strain MN12-7T, a Member of the Family Sphingobacteriaceae Isolated from an Arctic Soil Sample.</title>
        <authorList>
            <person name="Shivaji S."/>
            <person name="Ara S."/>
            <person name="Prasad S."/>
            <person name="Manasa B.P."/>
            <person name="Begum Z."/>
            <person name="Singh A."/>
            <person name="Kumar Pinnaka A."/>
        </authorList>
    </citation>
    <scope>NUCLEOTIDE SEQUENCE [LARGE SCALE GENOMIC DNA]</scope>
    <source>
        <strain evidence="20 21">MN12-7</strain>
    </source>
</reference>
<accession>R9GT36</accession>
<dbReference type="SUPFAM" id="SSF46785">
    <property type="entry name" value="Winged helix' DNA-binding domain"/>
    <property type="match status" value="1"/>
</dbReference>
<dbReference type="GO" id="GO:0030894">
    <property type="term" value="C:replisome"/>
    <property type="evidence" value="ECO:0007669"/>
    <property type="project" value="TreeGrafter"/>
</dbReference>
<dbReference type="InterPro" id="IPR001650">
    <property type="entry name" value="Helicase_C-like"/>
</dbReference>
<evidence type="ECO:0000256" key="1">
    <source>
        <dbReference type="ARBA" id="ARBA00001946"/>
    </source>
</evidence>
<evidence type="ECO:0000256" key="14">
    <source>
        <dbReference type="ARBA" id="ARBA00023235"/>
    </source>
</evidence>
<dbReference type="SMART" id="SM00490">
    <property type="entry name" value="HELICc"/>
    <property type="match status" value="1"/>
</dbReference>
<dbReference type="OrthoDB" id="9763310at2"/>
<dbReference type="PROSITE" id="PS00690">
    <property type="entry name" value="DEAH_ATP_HELICASE"/>
    <property type="match status" value="1"/>
</dbReference>
<keyword evidence="4" id="KW-0479">Metal-binding</keyword>
<dbReference type="Pfam" id="PF00271">
    <property type="entry name" value="Helicase_C"/>
    <property type="match status" value="1"/>
</dbReference>
<dbReference type="PROSITE" id="PS50967">
    <property type="entry name" value="HRDC"/>
    <property type="match status" value="1"/>
</dbReference>
<dbReference type="GO" id="GO:0006310">
    <property type="term" value="P:DNA recombination"/>
    <property type="evidence" value="ECO:0007669"/>
    <property type="project" value="UniProtKB-UniRule"/>
</dbReference>
<dbReference type="PATRIC" id="fig|1150600.3.peg.1932"/>
<dbReference type="GO" id="GO:0009432">
    <property type="term" value="P:SOS response"/>
    <property type="evidence" value="ECO:0007669"/>
    <property type="project" value="UniProtKB-UniRule"/>
</dbReference>
<dbReference type="GO" id="GO:0005737">
    <property type="term" value="C:cytoplasm"/>
    <property type="evidence" value="ECO:0007669"/>
    <property type="project" value="TreeGrafter"/>
</dbReference>
<keyword evidence="21" id="KW-1185">Reference proteome</keyword>
<feature type="domain" description="Helicase C-terminal" evidence="19">
    <location>
        <begin position="217"/>
        <end position="362"/>
    </location>
</feature>
<evidence type="ECO:0000313" key="20">
    <source>
        <dbReference type="EMBL" id="EOR94853.1"/>
    </source>
</evidence>
<dbReference type="EC" id="5.6.2.4" evidence="16"/>
<feature type="domain" description="HRDC" evidence="17">
    <location>
        <begin position="522"/>
        <end position="602"/>
    </location>
</feature>
<evidence type="ECO:0000259" key="17">
    <source>
        <dbReference type="PROSITE" id="PS50967"/>
    </source>
</evidence>
<dbReference type="PANTHER" id="PTHR13710:SF105">
    <property type="entry name" value="ATP-DEPENDENT DNA HELICASE Q1"/>
    <property type="match status" value="1"/>
</dbReference>
<dbReference type="InterPro" id="IPR011545">
    <property type="entry name" value="DEAD/DEAH_box_helicase_dom"/>
</dbReference>
<evidence type="ECO:0000256" key="5">
    <source>
        <dbReference type="ARBA" id="ARBA00022741"/>
    </source>
</evidence>
<dbReference type="AlphaFoldDB" id="R9GT36"/>
<dbReference type="InterPro" id="IPR027417">
    <property type="entry name" value="P-loop_NTPase"/>
</dbReference>
<dbReference type="Gene3D" id="1.10.10.10">
    <property type="entry name" value="Winged helix-like DNA-binding domain superfamily/Winged helix DNA-binding domain"/>
    <property type="match status" value="1"/>
</dbReference>
<keyword evidence="9" id="KW-0862">Zinc</keyword>
<evidence type="ECO:0000256" key="8">
    <source>
        <dbReference type="ARBA" id="ARBA00022806"/>
    </source>
</evidence>